<dbReference type="PANTHER" id="PTHR30193">
    <property type="entry name" value="ABC TRANSPORTER PERMEASE PROTEIN"/>
    <property type="match status" value="1"/>
</dbReference>
<evidence type="ECO:0000256" key="5">
    <source>
        <dbReference type="ARBA" id="ARBA00022989"/>
    </source>
</evidence>
<name>A0A6A8DJX2_9BACI</name>
<feature type="transmembrane region" description="Helical" evidence="7">
    <location>
        <begin position="263"/>
        <end position="283"/>
    </location>
</feature>
<accession>A0A6A8DJX2</accession>
<evidence type="ECO:0000313" key="9">
    <source>
        <dbReference type="EMBL" id="MRH43297.1"/>
    </source>
</evidence>
<organism evidence="9 10">
    <name type="scientific">Aquibacillus halophilus</name>
    <dbReference type="NCBI Taxonomy" id="930132"/>
    <lineage>
        <taxon>Bacteria</taxon>
        <taxon>Bacillati</taxon>
        <taxon>Bacillota</taxon>
        <taxon>Bacilli</taxon>
        <taxon>Bacillales</taxon>
        <taxon>Bacillaceae</taxon>
        <taxon>Aquibacillus</taxon>
    </lineage>
</organism>
<gene>
    <name evidence="9" type="ORF">GH741_11460</name>
</gene>
<dbReference type="RefSeq" id="WP_153736929.1">
    <property type="nucleotide sequence ID" value="NZ_WJNG01000008.1"/>
</dbReference>
<keyword evidence="2 7" id="KW-0813">Transport</keyword>
<evidence type="ECO:0000259" key="8">
    <source>
        <dbReference type="PROSITE" id="PS50928"/>
    </source>
</evidence>
<feature type="transmembrane region" description="Helical" evidence="7">
    <location>
        <begin position="73"/>
        <end position="95"/>
    </location>
</feature>
<dbReference type="InterPro" id="IPR051393">
    <property type="entry name" value="ABC_transporter_permease"/>
</dbReference>
<protein>
    <submittedName>
        <fullName evidence="9">ABC transporter permease subunit</fullName>
    </submittedName>
</protein>
<dbReference type="PANTHER" id="PTHR30193:SF37">
    <property type="entry name" value="INNER MEMBRANE ABC TRANSPORTER PERMEASE PROTEIN YCJO"/>
    <property type="match status" value="1"/>
</dbReference>
<dbReference type="PROSITE" id="PS50928">
    <property type="entry name" value="ABC_TM1"/>
    <property type="match status" value="1"/>
</dbReference>
<dbReference type="AlphaFoldDB" id="A0A6A8DJX2"/>
<comment type="caution">
    <text evidence="9">The sequence shown here is derived from an EMBL/GenBank/DDBJ whole genome shotgun (WGS) entry which is preliminary data.</text>
</comment>
<dbReference type="InterPro" id="IPR000515">
    <property type="entry name" value="MetI-like"/>
</dbReference>
<proteinExistence type="inferred from homology"/>
<feature type="transmembrane region" description="Helical" evidence="7">
    <location>
        <begin position="107"/>
        <end position="127"/>
    </location>
</feature>
<dbReference type="GO" id="GO:0055085">
    <property type="term" value="P:transmembrane transport"/>
    <property type="evidence" value="ECO:0007669"/>
    <property type="project" value="InterPro"/>
</dbReference>
<keyword evidence="10" id="KW-1185">Reference proteome</keyword>
<evidence type="ECO:0000256" key="6">
    <source>
        <dbReference type="ARBA" id="ARBA00023136"/>
    </source>
</evidence>
<dbReference type="GO" id="GO:0005886">
    <property type="term" value="C:plasma membrane"/>
    <property type="evidence" value="ECO:0007669"/>
    <property type="project" value="UniProtKB-SubCell"/>
</dbReference>
<evidence type="ECO:0000256" key="4">
    <source>
        <dbReference type="ARBA" id="ARBA00022692"/>
    </source>
</evidence>
<keyword evidence="6 7" id="KW-0472">Membrane</keyword>
<evidence type="ECO:0000256" key="7">
    <source>
        <dbReference type="RuleBase" id="RU363032"/>
    </source>
</evidence>
<feature type="transmembrane region" description="Helical" evidence="7">
    <location>
        <begin position="157"/>
        <end position="179"/>
    </location>
</feature>
<comment type="subcellular location">
    <subcellularLocation>
        <location evidence="1 7">Cell membrane</location>
        <topology evidence="1 7">Multi-pass membrane protein</topology>
    </subcellularLocation>
</comment>
<feature type="domain" description="ABC transmembrane type-1" evidence="8">
    <location>
        <begin position="68"/>
        <end position="284"/>
    </location>
</feature>
<evidence type="ECO:0000256" key="2">
    <source>
        <dbReference type="ARBA" id="ARBA00022448"/>
    </source>
</evidence>
<keyword evidence="4 7" id="KW-0812">Transmembrane</keyword>
<dbReference type="CDD" id="cd06261">
    <property type="entry name" value="TM_PBP2"/>
    <property type="match status" value="1"/>
</dbReference>
<feature type="transmembrane region" description="Helical" evidence="7">
    <location>
        <begin position="9"/>
        <end position="34"/>
    </location>
</feature>
<feature type="transmembrane region" description="Helical" evidence="7">
    <location>
        <begin position="214"/>
        <end position="237"/>
    </location>
</feature>
<dbReference type="InterPro" id="IPR035906">
    <property type="entry name" value="MetI-like_sf"/>
</dbReference>
<evidence type="ECO:0000256" key="3">
    <source>
        <dbReference type="ARBA" id="ARBA00022475"/>
    </source>
</evidence>
<dbReference type="Gene3D" id="1.10.3720.10">
    <property type="entry name" value="MetI-like"/>
    <property type="match status" value="1"/>
</dbReference>
<keyword evidence="3" id="KW-1003">Cell membrane</keyword>
<dbReference type="Pfam" id="PF00528">
    <property type="entry name" value="BPD_transp_1"/>
    <property type="match status" value="1"/>
</dbReference>
<evidence type="ECO:0000313" key="10">
    <source>
        <dbReference type="Proteomes" id="UP000799092"/>
    </source>
</evidence>
<comment type="similarity">
    <text evidence="7">Belongs to the binding-protein-dependent transport system permease family.</text>
</comment>
<dbReference type="SUPFAM" id="SSF161098">
    <property type="entry name" value="MetI-like"/>
    <property type="match status" value="1"/>
</dbReference>
<dbReference type="EMBL" id="WJNG01000008">
    <property type="protein sequence ID" value="MRH43297.1"/>
    <property type="molecule type" value="Genomic_DNA"/>
</dbReference>
<reference evidence="9" key="1">
    <citation type="submission" date="2019-11" db="EMBL/GenBank/DDBJ databases">
        <authorList>
            <person name="Li J."/>
        </authorList>
    </citation>
    <scope>NUCLEOTIDE SEQUENCE</scope>
    <source>
        <strain evidence="9">B6B</strain>
    </source>
</reference>
<keyword evidence="5 7" id="KW-1133">Transmembrane helix</keyword>
<dbReference type="Proteomes" id="UP000799092">
    <property type="component" value="Unassembled WGS sequence"/>
</dbReference>
<evidence type="ECO:0000256" key="1">
    <source>
        <dbReference type="ARBA" id="ARBA00004651"/>
    </source>
</evidence>
<dbReference type="OrthoDB" id="9809173at2"/>
<sequence length="293" mass="32993">MEKKQRSGFILFCIMPTLVIFSIFVVYPVSMVFYKSLFQSSGFGGNEIFVGFENFIYLFSDKTFLISLKNTGFLMLVVPVISLTLALIFASVLSFGQLREKAVYRTIFFFPSILSFVVIGILWSFIYHPNMGIVNDLLTFMGLEEFTMTWLGERSTVLWAIALVLVWQSTGYYMVMYLAGMDGVPKELYEAASIDGANSFVQFTKITIPMLWEIIRVTIIFSINGVLNISFVIVTVMTAGGPNNASEVALTYMYEQAFNNANFGYAMAIAVVVFSFSIILALISNRLTERDIQ</sequence>